<organism evidence="2 3">
    <name type="scientific">Panagrolaimus davidi</name>
    <dbReference type="NCBI Taxonomy" id="227884"/>
    <lineage>
        <taxon>Eukaryota</taxon>
        <taxon>Metazoa</taxon>
        <taxon>Ecdysozoa</taxon>
        <taxon>Nematoda</taxon>
        <taxon>Chromadorea</taxon>
        <taxon>Rhabditida</taxon>
        <taxon>Tylenchina</taxon>
        <taxon>Panagrolaimomorpha</taxon>
        <taxon>Panagrolaimoidea</taxon>
        <taxon>Panagrolaimidae</taxon>
        <taxon>Panagrolaimus</taxon>
    </lineage>
</organism>
<feature type="transmembrane region" description="Helical" evidence="1">
    <location>
        <begin position="30"/>
        <end position="48"/>
    </location>
</feature>
<keyword evidence="1" id="KW-0812">Transmembrane</keyword>
<evidence type="ECO:0000313" key="3">
    <source>
        <dbReference type="WBParaSite" id="PDA_v2.g3272.t1"/>
    </source>
</evidence>
<evidence type="ECO:0000313" key="2">
    <source>
        <dbReference type="Proteomes" id="UP000887578"/>
    </source>
</evidence>
<keyword evidence="2" id="KW-1185">Reference proteome</keyword>
<dbReference type="AlphaFoldDB" id="A0A914QI77"/>
<dbReference type="WBParaSite" id="PDA_v2.g3272.t1">
    <property type="protein sequence ID" value="PDA_v2.g3272.t1"/>
    <property type="gene ID" value="PDA_v2.g3272"/>
</dbReference>
<keyword evidence="1" id="KW-0472">Membrane</keyword>
<evidence type="ECO:0000256" key="1">
    <source>
        <dbReference type="SAM" id="Phobius"/>
    </source>
</evidence>
<proteinExistence type="predicted"/>
<name>A0A914QI77_9BILA</name>
<protein>
    <submittedName>
        <fullName evidence="3">Major facilitator superfamily (MFS) profile domain-containing protein</fullName>
    </submittedName>
</protein>
<keyword evidence="1" id="KW-1133">Transmembrane helix</keyword>
<dbReference type="Proteomes" id="UP000887578">
    <property type="component" value="Unplaced"/>
</dbReference>
<accession>A0A914QI77</accession>
<reference evidence="3" key="1">
    <citation type="submission" date="2022-11" db="UniProtKB">
        <authorList>
            <consortium name="WormBaseParasite"/>
        </authorList>
    </citation>
    <scope>IDENTIFICATION</scope>
</reference>
<sequence>MVAGISARVLTPLLVSYFNKTGRLEEWRPIFFVIAGTSAFSTVFFVIFSSSEVQPWARIPNNRRPTKLELDELKKENEIEIDTMAADMLP</sequence>